<proteinExistence type="predicted"/>
<dbReference type="InterPro" id="IPR015366">
    <property type="entry name" value="S53_propep"/>
</dbReference>
<comment type="cofactor">
    <cofactor evidence="1">
        <name>Ca(2+)</name>
        <dbReference type="ChEBI" id="CHEBI:29108"/>
    </cofactor>
</comment>
<accession>A0A202B4W4</accession>
<keyword evidence="2 8" id="KW-0645">Protease</keyword>
<dbReference type="Pfam" id="PF09286">
    <property type="entry name" value="Pro-kuma_activ"/>
    <property type="match status" value="1"/>
</dbReference>
<dbReference type="SUPFAM" id="SSF54897">
    <property type="entry name" value="Protease propeptides/inhibitors"/>
    <property type="match status" value="1"/>
</dbReference>
<evidence type="ECO:0000259" key="10">
    <source>
        <dbReference type="PROSITE" id="PS51695"/>
    </source>
</evidence>
<dbReference type="PANTHER" id="PTHR14218:SF15">
    <property type="entry name" value="TRIPEPTIDYL-PEPTIDASE 1"/>
    <property type="match status" value="1"/>
</dbReference>
<comment type="caution">
    <text evidence="8">Lacks conserved residue(s) required for the propagation of feature annotation.</text>
</comment>
<organism evidence="11 12">
    <name type="scientific">Chromobacterium violaceum</name>
    <dbReference type="NCBI Taxonomy" id="536"/>
    <lineage>
        <taxon>Bacteria</taxon>
        <taxon>Pseudomonadati</taxon>
        <taxon>Pseudomonadota</taxon>
        <taxon>Betaproteobacteria</taxon>
        <taxon>Neisseriales</taxon>
        <taxon>Chromobacteriaceae</taxon>
        <taxon>Chromobacterium</taxon>
    </lineage>
</organism>
<evidence type="ECO:0000256" key="8">
    <source>
        <dbReference type="PROSITE-ProRule" id="PRU01032"/>
    </source>
</evidence>
<dbReference type="InterPro" id="IPR000209">
    <property type="entry name" value="Peptidase_S8/S53_dom"/>
</dbReference>
<dbReference type="GO" id="GO:0004252">
    <property type="term" value="F:serine-type endopeptidase activity"/>
    <property type="evidence" value="ECO:0007669"/>
    <property type="project" value="UniProtKB-UniRule"/>
</dbReference>
<dbReference type="PROSITE" id="PS51695">
    <property type="entry name" value="SEDOLISIN"/>
    <property type="match status" value="1"/>
</dbReference>
<evidence type="ECO:0000256" key="2">
    <source>
        <dbReference type="ARBA" id="ARBA00022670"/>
    </source>
</evidence>
<dbReference type="PANTHER" id="PTHR14218">
    <property type="entry name" value="PROTEASE S8 TRIPEPTIDYL PEPTIDASE I CLN2"/>
    <property type="match status" value="1"/>
</dbReference>
<dbReference type="Proteomes" id="UP000196342">
    <property type="component" value="Unassembled WGS sequence"/>
</dbReference>
<feature type="active site" description="Charge relay system" evidence="8">
    <location>
        <position position="604"/>
    </location>
</feature>
<dbReference type="InterPro" id="IPR036852">
    <property type="entry name" value="Peptidase_S8/S53_dom_sf"/>
</dbReference>
<name>A0A202B4W4_CHRVL</name>
<evidence type="ECO:0000256" key="6">
    <source>
        <dbReference type="ARBA" id="ARBA00022837"/>
    </source>
</evidence>
<dbReference type="InterPro" id="IPR050819">
    <property type="entry name" value="Tripeptidyl-peptidase_I"/>
</dbReference>
<keyword evidence="5 8" id="KW-0720">Serine protease</keyword>
<dbReference type="GO" id="GO:0006508">
    <property type="term" value="P:proteolysis"/>
    <property type="evidence" value="ECO:0007669"/>
    <property type="project" value="UniProtKB-KW"/>
</dbReference>
<evidence type="ECO:0000256" key="4">
    <source>
        <dbReference type="ARBA" id="ARBA00022801"/>
    </source>
</evidence>
<dbReference type="SMART" id="SM00944">
    <property type="entry name" value="Pro-kuma_activ"/>
    <property type="match status" value="1"/>
</dbReference>
<keyword evidence="7" id="KW-0865">Zymogen</keyword>
<evidence type="ECO:0000256" key="3">
    <source>
        <dbReference type="ARBA" id="ARBA00022723"/>
    </source>
</evidence>
<feature type="domain" description="Peptidase S53" evidence="10">
    <location>
        <begin position="265"/>
        <end position="690"/>
    </location>
</feature>
<feature type="region of interest" description="Disordered" evidence="9">
    <location>
        <begin position="321"/>
        <end position="340"/>
    </location>
</feature>
<protein>
    <recommendedName>
        <fullName evidence="10">Peptidase S53 domain-containing protein</fullName>
    </recommendedName>
</protein>
<dbReference type="InterPro" id="IPR030400">
    <property type="entry name" value="Sedolisin_dom"/>
</dbReference>
<keyword evidence="12" id="KW-1185">Reference proteome</keyword>
<evidence type="ECO:0000313" key="11">
    <source>
        <dbReference type="EMBL" id="OVE46626.1"/>
    </source>
</evidence>
<dbReference type="AlphaFoldDB" id="A0A202B4W4"/>
<evidence type="ECO:0000256" key="1">
    <source>
        <dbReference type="ARBA" id="ARBA00001913"/>
    </source>
</evidence>
<reference evidence="11 12" key="1">
    <citation type="submission" date="2017-05" db="EMBL/GenBank/DDBJ databases">
        <title>Chromobacterium violaceum GHPS1 isolated from Hydrocarbon polluted soil in French Guiana display an awesome secondary metabolite arsenal and a battery of drug and heavy-metal-resistance and detoxification of xenobiotics proteins.</title>
        <authorList>
            <person name="Belbahri L."/>
        </authorList>
    </citation>
    <scope>NUCLEOTIDE SEQUENCE [LARGE SCALE GENOMIC DNA]</scope>
    <source>
        <strain evidence="11 12">GHPS1</strain>
    </source>
</reference>
<sequence length="693" mass="73742">MTHRWLVHTECYKNAQLVTFSAPYTGQSNYSDWISGYLTRTGAAPQKRDPESTQGANNMFKMTMLAAALSAIAASGATAASVQDLGKVEQTAPAQKLTVTIALSLRDRDAAARYLQEVHTPSSPNYHKFLTPSEFRARYAPTEASLAKVAARLQAAGLSVKRIGSTLLQVSGPAATVQKAFGAEVHVFQNKSVVQGAAARYTAPVRASTPGIDLSDVQAVIGLDSRPHFRPHLRQLPSHLQASMDKSASAVTNGNAPGKWTVTDLARHYNITPLYNKGIHGQGATIGIVTLASFTPSDAFQYWSSIGLTTDPNRLTVVDIDGGPGAPSDDGGSSETTLDVEQSGGIAPDAKIIVYQAPNTTQGFVDAFAKAIESNAADTLSVSWGEWEWFDQQSQAVNPVNGKSANVLQTYHDLFLQAALQGQTMFAASGDSGAYDVNRAAPLPQYNKVLSVDSPANQQFITAAGATTVPTTLTFHPNGKEMKIKIPTERAWGWDYLNGLCKALGKDPVACGTFPVGDGGGVSSFIGRPFYQNWLPGMQNSPAGQQLVDNSQNPPQVIATLPANFKGRNVPDISMNGDPETGYVVYYTSSKTGFSIQTNNGGTSFVAPQLAGITALLNQSLGGRLGLLNFSLYGLVATGHGYQGFGRHGAPLRDITAGNNWGYNAHRGYDQATGVGAPDVANLDAALRRYFWF</sequence>
<keyword evidence="4 8" id="KW-0378">Hydrolase</keyword>
<comment type="caution">
    <text evidence="11">The sequence shown here is derived from an EMBL/GenBank/DDBJ whole genome shotgun (WGS) entry which is preliminary data.</text>
</comment>
<dbReference type="CDD" id="cd04056">
    <property type="entry name" value="Peptidases_S53"/>
    <property type="match status" value="1"/>
</dbReference>
<evidence type="ECO:0000256" key="5">
    <source>
        <dbReference type="ARBA" id="ARBA00022825"/>
    </source>
</evidence>
<dbReference type="SUPFAM" id="SSF52743">
    <property type="entry name" value="Subtilisin-like"/>
    <property type="match status" value="1"/>
</dbReference>
<evidence type="ECO:0000313" key="12">
    <source>
        <dbReference type="Proteomes" id="UP000196342"/>
    </source>
</evidence>
<feature type="active site" description="Charge relay system" evidence="8">
    <location>
        <position position="335"/>
    </location>
</feature>
<dbReference type="Pfam" id="PF00082">
    <property type="entry name" value="Peptidase_S8"/>
    <property type="match status" value="1"/>
</dbReference>
<keyword evidence="6" id="KW-0106">Calcium</keyword>
<gene>
    <name evidence="11" type="ORF">CBW21_17155</name>
</gene>
<evidence type="ECO:0000256" key="7">
    <source>
        <dbReference type="ARBA" id="ARBA00023145"/>
    </source>
</evidence>
<evidence type="ECO:0000256" key="9">
    <source>
        <dbReference type="SAM" id="MobiDB-lite"/>
    </source>
</evidence>
<feature type="active site" description="Charge relay system" evidence="8">
    <location>
        <position position="339"/>
    </location>
</feature>
<dbReference type="GO" id="GO:0008240">
    <property type="term" value="F:tripeptidyl-peptidase activity"/>
    <property type="evidence" value="ECO:0007669"/>
    <property type="project" value="TreeGrafter"/>
</dbReference>
<keyword evidence="3" id="KW-0479">Metal-binding</keyword>
<dbReference type="EMBL" id="NHOO01000016">
    <property type="protein sequence ID" value="OVE46626.1"/>
    <property type="molecule type" value="Genomic_DNA"/>
</dbReference>
<dbReference type="CDD" id="cd11377">
    <property type="entry name" value="Pro-peptidase_S53"/>
    <property type="match status" value="1"/>
</dbReference>
<dbReference type="GO" id="GO:0046872">
    <property type="term" value="F:metal ion binding"/>
    <property type="evidence" value="ECO:0007669"/>
    <property type="project" value="UniProtKB-KW"/>
</dbReference>
<dbReference type="Gene3D" id="3.40.50.200">
    <property type="entry name" value="Peptidase S8/S53 domain"/>
    <property type="match status" value="1"/>
</dbReference>